<keyword evidence="1" id="KW-1133">Transmembrane helix</keyword>
<proteinExistence type="predicted"/>
<dbReference type="Proteomes" id="UP000181962">
    <property type="component" value="Chromosome"/>
</dbReference>
<sequence length="64" mass="7023">MKRERHTMDEIFRWPLLLGGLILVGLASALFGDDGWDALSWAALAIPLAVLGWKASRQPHLPGS</sequence>
<evidence type="ECO:0000313" key="2">
    <source>
        <dbReference type="EMBL" id="APG11826.1"/>
    </source>
</evidence>
<accession>A0A1L3FEU9</accession>
<gene>
    <name evidence="2" type="ORF">BKD09_26160</name>
</gene>
<dbReference type="OrthoDB" id="8968524at2"/>
<protein>
    <recommendedName>
        <fullName evidence="4">DUF4175 domain-containing protein</fullName>
    </recommendedName>
</protein>
<keyword evidence="1" id="KW-0472">Membrane</keyword>
<dbReference type="RefSeq" id="WP_071913707.1">
    <property type="nucleotide sequence ID" value="NZ_CP017637.1"/>
</dbReference>
<name>A0A1L3FEU9_BRAJP</name>
<evidence type="ECO:0000313" key="3">
    <source>
        <dbReference type="Proteomes" id="UP000181962"/>
    </source>
</evidence>
<dbReference type="AlphaFoldDB" id="A0A1L3FEU9"/>
<evidence type="ECO:0008006" key="4">
    <source>
        <dbReference type="Google" id="ProtNLM"/>
    </source>
</evidence>
<reference evidence="2 3" key="1">
    <citation type="submission" date="2016-11" db="EMBL/GenBank/DDBJ databases">
        <title>Complete Genome Sequence of Bradyrhizobium sp. strain J5, an isolated from soybean nodule in Hokkaido.</title>
        <authorList>
            <person name="Kanehara K."/>
        </authorList>
    </citation>
    <scope>NUCLEOTIDE SEQUENCE [LARGE SCALE GENOMIC DNA]</scope>
    <source>
        <strain evidence="2 3">J5</strain>
    </source>
</reference>
<organism evidence="2 3">
    <name type="scientific">Bradyrhizobium japonicum</name>
    <dbReference type="NCBI Taxonomy" id="375"/>
    <lineage>
        <taxon>Bacteria</taxon>
        <taxon>Pseudomonadati</taxon>
        <taxon>Pseudomonadota</taxon>
        <taxon>Alphaproteobacteria</taxon>
        <taxon>Hyphomicrobiales</taxon>
        <taxon>Nitrobacteraceae</taxon>
        <taxon>Bradyrhizobium</taxon>
    </lineage>
</organism>
<evidence type="ECO:0000256" key="1">
    <source>
        <dbReference type="SAM" id="Phobius"/>
    </source>
</evidence>
<keyword evidence="1" id="KW-0812">Transmembrane</keyword>
<dbReference type="EMBL" id="CP017637">
    <property type="protein sequence ID" value="APG11826.1"/>
    <property type="molecule type" value="Genomic_DNA"/>
</dbReference>
<feature type="transmembrane region" description="Helical" evidence="1">
    <location>
        <begin position="12"/>
        <end position="32"/>
    </location>
</feature>